<dbReference type="AlphaFoldDB" id="A0AAV3Z9B4"/>
<name>A0AAV3Z9B4_9GAST</name>
<feature type="transmembrane region" description="Helical" evidence="1">
    <location>
        <begin position="65"/>
        <end position="85"/>
    </location>
</feature>
<feature type="transmembrane region" description="Helical" evidence="1">
    <location>
        <begin position="105"/>
        <end position="125"/>
    </location>
</feature>
<accession>A0AAV3Z9B4</accession>
<evidence type="ECO:0000313" key="3">
    <source>
        <dbReference type="Proteomes" id="UP000735302"/>
    </source>
</evidence>
<keyword evidence="3" id="KW-1185">Reference proteome</keyword>
<protein>
    <submittedName>
        <fullName evidence="2">Uncharacterized protein</fullName>
    </submittedName>
</protein>
<sequence length="134" mass="14579">MRKWAGVMGLDPEKCIKGAVTLLNSPPVQISREILEQCGLVTSPQLGAYLHLRYKWFYTTMYKTVSALLLVAALVLSTDALYYGMGHLGFGMGYGHPLSYGYGGYGKFGIGIAVPLFNVPLGLGFGRGLYGGYW</sequence>
<gene>
    <name evidence="2" type="ORF">PoB_001774600</name>
</gene>
<keyword evidence="1" id="KW-0812">Transmembrane</keyword>
<proteinExistence type="predicted"/>
<keyword evidence="1" id="KW-0472">Membrane</keyword>
<keyword evidence="1" id="KW-1133">Transmembrane helix</keyword>
<reference evidence="2 3" key="1">
    <citation type="journal article" date="2021" name="Elife">
        <title>Chloroplast acquisition without the gene transfer in kleptoplastic sea slugs, Plakobranchus ocellatus.</title>
        <authorList>
            <person name="Maeda T."/>
            <person name="Takahashi S."/>
            <person name="Yoshida T."/>
            <person name="Shimamura S."/>
            <person name="Takaki Y."/>
            <person name="Nagai Y."/>
            <person name="Toyoda A."/>
            <person name="Suzuki Y."/>
            <person name="Arimoto A."/>
            <person name="Ishii H."/>
            <person name="Satoh N."/>
            <person name="Nishiyama T."/>
            <person name="Hasebe M."/>
            <person name="Maruyama T."/>
            <person name="Minagawa J."/>
            <person name="Obokata J."/>
            <person name="Shigenobu S."/>
        </authorList>
    </citation>
    <scope>NUCLEOTIDE SEQUENCE [LARGE SCALE GENOMIC DNA]</scope>
</reference>
<evidence type="ECO:0000313" key="2">
    <source>
        <dbReference type="EMBL" id="GFN91240.1"/>
    </source>
</evidence>
<evidence type="ECO:0000256" key="1">
    <source>
        <dbReference type="SAM" id="Phobius"/>
    </source>
</evidence>
<dbReference type="EMBL" id="BLXT01002115">
    <property type="protein sequence ID" value="GFN91240.1"/>
    <property type="molecule type" value="Genomic_DNA"/>
</dbReference>
<dbReference type="Proteomes" id="UP000735302">
    <property type="component" value="Unassembled WGS sequence"/>
</dbReference>
<comment type="caution">
    <text evidence="2">The sequence shown here is derived from an EMBL/GenBank/DDBJ whole genome shotgun (WGS) entry which is preliminary data.</text>
</comment>
<organism evidence="2 3">
    <name type="scientific">Plakobranchus ocellatus</name>
    <dbReference type="NCBI Taxonomy" id="259542"/>
    <lineage>
        <taxon>Eukaryota</taxon>
        <taxon>Metazoa</taxon>
        <taxon>Spiralia</taxon>
        <taxon>Lophotrochozoa</taxon>
        <taxon>Mollusca</taxon>
        <taxon>Gastropoda</taxon>
        <taxon>Heterobranchia</taxon>
        <taxon>Euthyneura</taxon>
        <taxon>Panpulmonata</taxon>
        <taxon>Sacoglossa</taxon>
        <taxon>Placobranchoidea</taxon>
        <taxon>Plakobranchidae</taxon>
        <taxon>Plakobranchus</taxon>
    </lineage>
</organism>